<gene>
    <name evidence="3" type="primary">tstd3</name>
</gene>
<reference evidence="3 4" key="1">
    <citation type="submission" date="2009-12" db="EMBL/GenBank/DDBJ databases">
        <title>The Genome Sequence of Anolis carolinensis (Green Anole Lizard).</title>
        <authorList>
            <consortium name="The Genome Sequencing Platform"/>
            <person name="Di Palma F."/>
            <person name="Alfoldi J."/>
            <person name="Heiman D."/>
            <person name="Young S."/>
            <person name="Grabherr M."/>
            <person name="Johnson J."/>
            <person name="Lander E.S."/>
            <person name="Lindblad-Toh K."/>
        </authorList>
    </citation>
    <scope>NUCLEOTIDE SEQUENCE [LARGE SCALE GENOMIC DNA]</scope>
    <source>
        <strain evidence="3 4">JBL SC #1</strain>
    </source>
</reference>
<dbReference type="PANTHER" id="PTHR47027:SF30">
    <property type="entry name" value="THAP-TYPE DOMAIN-CONTAINING PROTEIN"/>
    <property type="match status" value="1"/>
</dbReference>
<evidence type="ECO:0008006" key="5">
    <source>
        <dbReference type="Google" id="ProtNLM"/>
    </source>
</evidence>
<dbReference type="Proteomes" id="UP000001646">
    <property type="component" value="Chromosome 1"/>
</dbReference>
<evidence type="ECO:0000313" key="3">
    <source>
        <dbReference type="Ensembl" id="ENSACAP00000039870.1"/>
    </source>
</evidence>
<evidence type="ECO:0000259" key="1">
    <source>
        <dbReference type="PROSITE" id="PS50206"/>
    </source>
</evidence>
<dbReference type="GeneTree" id="ENSGT00940000154988"/>
<dbReference type="AlphaFoldDB" id="A0A803TXD0"/>
<dbReference type="InterPro" id="IPR001763">
    <property type="entry name" value="Rhodanese-like_dom"/>
</dbReference>
<feature type="domain" description="Reverse transcriptase" evidence="2">
    <location>
        <begin position="1"/>
        <end position="360"/>
    </location>
</feature>
<name>A0A803TXD0_ANOCA</name>
<dbReference type="PANTHER" id="PTHR47027">
    <property type="entry name" value="REVERSE TRANSCRIPTASE DOMAIN-CONTAINING PROTEIN"/>
    <property type="match status" value="1"/>
</dbReference>
<evidence type="ECO:0000259" key="2">
    <source>
        <dbReference type="PROSITE" id="PS50878"/>
    </source>
</evidence>
<evidence type="ECO:0000313" key="4">
    <source>
        <dbReference type="Proteomes" id="UP000001646"/>
    </source>
</evidence>
<proteinExistence type="predicted"/>
<accession>A0A803TXD0</accession>
<dbReference type="Ensembl" id="ENSACAT00000041331.1">
    <property type="protein sequence ID" value="ENSACAP00000039870.1"/>
    <property type="gene ID" value="ENSACAG00000010359.4"/>
</dbReference>
<feature type="domain" description="Rhodanese" evidence="1">
    <location>
        <begin position="85"/>
        <end position="189"/>
    </location>
</feature>
<protein>
    <recommendedName>
        <fullName evidence="5">Reverse transcriptase domain-containing protein</fullName>
    </recommendedName>
</protein>
<dbReference type="InterPro" id="IPR000477">
    <property type="entry name" value="RT_dom"/>
</dbReference>
<dbReference type="InterPro" id="IPR043502">
    <property type="entry name" value="DNA/RNA_pol_sf"/>
</dbReference>
<keyword evidence="4" id="KW-1185">Reference proteome</keyword>
<dbReference type="PROSITE" id="PS50206">
    <property type="entry name" value="RHODANESE_3"/>
    <property type="match status" value="1"/>
</dbReference>
<dbReference type="Bgee" id="ENSACAG00000010359">
    <property type="expression patterns" value="Expressed in skeletal muscle tissue and 13 other cell types or tissues"/>
</dbReference>
<dbReference type="SUPFAM" id="SSF56672">
    <property type="entry name" value="DNA/RNA polymerases"/>
    <property type="match status" value="1"/>
</dbReference>
<dbReference type="InterPro" id="IPR036873">
    <property type="entry name" value="Rhodanese-like_dom_sf"/>
</dbReference>
<dbReference type="SUPFAM" id="SSF52821">
    <property type="entry name" value="Rhodanese/Cell cycle control phosphatase"/>
    <property type="match status" value="1"/>
</dbReference>
<reference evidence="3" key="2">
    <citation type="submission" date="2025-08" db="UniProtKB">
        <authorList>
            <consortium name="Ensembl"/>
        </authorList>
    </citation>
    <scope>IDENTIFICATION</scope>
</reference>
<organism evidence="3 4">
    <name type="scientific">Anolis carolinensis</name>
    <name type="common">Green anole</name>
    <name type="synonym">American chameleon</name>
    <dbReference type="NCBI Taxonomy" id="28377"/>
    <lineage>
        <taxon>Eukaryota</taxon>
        <taxon>Metazoa</taxon>
        <taxon>Chordata</taxon>
        <taxon>Craniata</taxon>
        <taxon>Vertebrata</taxon>
        <taxon>Euteleostomi</taxon>
        <taxon>Lepidosauria</taxon>
        <taxon>Squamata</taxon>
        <taxon>Bifurcata</taxon>
        <taxon>Unidentata</taxon>
        <taxon>Episquamata</taxon>
        <taxon>Toxicofera</taxon>
        <taxon>Iguania</taxon>
        <taxon>Dactyloidae</taxon>
        <taxon>Anolis</taxon>
    </lineage>
</organism>
<dbReference type="InParanoid" id="A0A803TXD0"/>
<dbReference type="PROSITE" id="PS50878">
    <property type="entry name" value="RT_POL"/>
    <property type="match status" value="1"/>
</dbReference>
<dbReference type="Gene3D" id="3.40.250.10">
    <property type="entry name" value="Rhodanese-like domain"/>
    <property type="match status" value="1"/>
</dbReference>
<reference evidence="3" key="3">
    <citation type="submission" date="2025-09" db="UniProtKB">
        <authorList>
            <consortium name="Ensembl"/>
        </authorList>
    </citation>
    <scope>IDENTIFICATION</scope>
</reference>
<dbReference type="Pfam" id="PF00078">
    <property type="entry name" value="RVT_1"/>
    <property type="match status" value="1"/>
</dbReference>
<dbReference type="SMART" id="SM00450">
    <property type="entry name" value="RHOD"/>
    <property type="match status" value="1"/>
</dbReference>
<sequence length="393" mass="43339">MWRGSWRQLGRVRGALGPRRAAPQPCRGPGLHQLARASCRGALLRPGPRPPSGSGDLRTKQFAVCHFCTADNHNISYKELKELLDSKAISLIDVREKWEIGKYGDIPGSICIPLGEIAEALQMDPEHFKEKYSQDMPSKSDHLVFSCLAGVRSKQALAAAKSLGFSREQNQPLYMAFIDLAKAFDTVNRSALWTILQKIGCPDKFMNILRLLHDDMMATVLDSNGSQSDLFKVESGVKQGCVIAPTLFSIFIAMILHLVDGKLPTGVEIIYRTDGKLFNLSRLRAKTKVTTTSVIELQYADDNVVCAHSEEDLQATLNTFAEAYEKLGLSLNIEKTKVLFQQAPANPSAKPGIQLNGVTLENVDHFRYLGSHLSTKVNIDTEIQHCLSSTSAA</sequence>